<dbReference type="GO" id="GO:0005737">
    <property type="term" value="C:cytoplasm"/>
    <property type="evidence" value="ECO:0007669"/>
    <property type="project" value="TreeGrafter"/>
</dbReference>
<dbReference type="InterPro" id="IPR004843">
    <property type="entry name" value="Calcineurin-like_PHP"/>
</dbReference>
<dbReference type="CDD" id="cd07383">
    <property type="entry name" value="MPP_Dcr2"/>
    <property type="match status" value="1"/>
</dbReference>
<dbReference type="PANTHER" id="PTHR32440:SF11">
    <property type="entry name" value="METALLOPHOSPHOESTERASE DOMAIN-CONTAINING PROTEIN"/>
    <property type="match status" value="1"/>
</dbReference>
<feature type="transmembrane region" description="Helical" evidence="1">
    <location>
        <begin position="12"/>
        <end position="37"/>
    </location>
</feature>
<accession>A0A8T0HHP1</accession>
<evidence type="ECO:0000259" key="2">
    <source>
        <dbReference type="Pfam" id="PF00149"/>
    </source>
</evidence>
<dbReference type="InterPro" id="IPR011230">
    <property type="entry name" value="PAP14/16/28/29"/>
</dbReference>
<dbReference type="PANTHER" id="PTHR32440">
    <property type="entry name" value="PHOSPHATASE DCR2-RELATED-RELATED"/>
    <property type="match status" value="1"/>
</dbReference>
<dbReference type="EMBL" id="CM026427">
    <property type="protein sequence ID" value="KAG0568722.1"/>
    <property type="molecule type" value="Genomic_DNA"/>
</dbReference>
<dbReference type="AlphaFoldDB" id="A0A8T0HHP1"/>
<keyword evidence="1" id="KW-0472">Membrane</keyword>
<comment type="caution">
    <text evidence="3">The sequence shown here is derived from an EMBL/GenBank/DDBJ whole genome shotgun (WGS) entry which is preliminary data.</text>
</comment>
<dbReference type="InterPro" id="IPR029052">
    <property type="entry name" value="Metallo-depent_PP-like"/>
</dbReference>
<organism evidence="3 4">
    <name type="scientific">Ceratodon purpureus</name>
    <name type="common">Fire moss</name>
    <name type="synonym">Dicranum purpureum</name>
    <dbReference type="NCBI Taxonomy" id="3225"/>
    <lineage>
        <taxon>Eukaryota</taxon>
        <taxon>Viridiplantae</taxon>
        <taxon>Streptophyta</taxon>
        <taxon>Embryophyta</taxon>
        <taxon>Bryophyta</taxon>
        <taxon>Bryophytina</taxon>
        <taxon>Bryopsida</taxon>
        <taxon>Dicranidae</taxon>
        <taxon>Pseudoditrichales</taxon>
        <taxon>Ditrichaceae</taxon>
        <taxon>Ceratodon</taxon>
    </lineage>
</organism>
<dbReference type="Gene3D" id="3.60.21.10">
    <property type="match status" value="1"/>
</dbReference>
<dbReference type="PIRSF" id="PIRSF030250">
    <property type="entry name" value="Ptase_At2g46880"/>
    <property type="match status" value="1"/>
</dbReference>
<dbReference type="GO" id="GO:0016788">
    <property type="term" value="F:hydrolase activity, acting on ester bonds"/>
    <property type="evidence" value="ECO:0007669"/>
    <property type="project" value="TreeGrafter"/>
</dbReference>
<dbReference type="Proteomes" id="UP000822688">
    <property type="component" value="Chromosome 6"/>
</dbReference>
<dbReference type="FunFam" id="3.60.21.10:FF:000172">
    <property type="entry name" value="Predicted protein"/>
    <property type="match status" value="1"/>
</dbReference>
<dbReference type="SUPFAM" id="SSF56300">
    <property type="entry name" value="Metallo-dependent phosphatases"/>
    <property type="match status" value="1"/>
</dbReference>
<keyword evidence="1" id="KW-0812">Transmembrane</keyword>
<gene>
    <name evidence="3" type="ORF">KC19_6G041200</name>
</gene>
<evidence type="ECO:0000313" key="3">
    <source>
        <dbReference type="EMBL" id="KAG0568722.1"/>
    </source>
</evidence>
<protein>
    <recommendedName>
        <fullName evidence="2">Calcineurin-like phosphoesterase domain-containing protein</fullName>
    </recommendedName>
</protein>
<evidence type="ECO:0000313" key="4">
    <source>
        <dbReference type="Proteomes" id="UP000822688"/>
    </source>
</evidence>
<proteinExistence type="predicted"/>
<sequence>MMRSGCRMSLVMWIRVWVMVAAVVDVLGGGCLIAAGMEVGCGVRFKDEVASFKVAIFADLHYGENAWDEWGPRQDVNSTAVQSFLLDHERPDFVVYLGDLITANNLPCHDAVLHWFQAVGPAVDRKIPFASVFGNHDDASFEWDPHSGVGPDEPLQTTSRTELMDFDMSLPSSYSSSGPKTLLPSVSNFFVPIASSDGTRIVAIMYFLDSGGGSMAEFISADQIAWFTTTASKFNSDASIPELVFWHIPSIAYTRSGPKPNQPIEAPCVGSINDESIAPQETEWGIMNVLTNRSSVKAVFVGHNHGLDWCCPYNNLHLCFARHTGYGGYGKWKRGARFVEILQEPTTLQIRTSVTLEDGSVVSELILALDKVEPYIQQNVASSIL</sequence>
<keyword evidence="4" id="KW-1185">Reference proteome</keyword>
<keyword evidence="1" id="KW-1133">Transmembrane helix</keyword>
<feature type="domain" description="Calcineurin-like phosphoesterase" evidence="2">
    <location>
        <begin position="52"/>
        <end position="305"/>
    </location>
</feature>
<name>A0A8T0HHP1_CERPU</name>
<evidence type="ECO:0000256" key="1">
    <source>
        <dbReference type="SAM" id="Phobius"/>
    </source>
</evidence>
<reference evidence="3 4" key="1">
    <citation type="submission" date="2020-06" db="EMBL/GenBank/DDBJ databases">
        <title>WGS assembly of Ceratodon purpureus strain R40.</title>
        <authorList>
            <person name="Carey S.B."/>
            <person name="Jenkins J."/>
            <person name="Shu S."/>
            <person name="Lovell J.T."/>
            <person name="Sreedasyam A."/>
            <person name="Maumus F."/>
            <person name="Tiley G.P."/>
            <person name="Fernandez-Pozo N."/>
            <person name="Barry K."/>
            <person name="Chen C."/>
            <person name="Wang M."/>
            <person name="Lipzen A."/>
            <person name="Daum C."/>
            <person name="Saski C.A."/>
            <person name="Payton A.C."/>
            <person name="Mcbreen J.C."/>
            <person name="Conrad R.E."/>
            <person name="Kollar L.M."/>
            <person name="Olsson S."/>
            <person name="Huttunen S."/>
            <person name="Landis J.B."/>
            <person name="Wickett N.J."/>
            <person name="Johnson M.G."/>
            <person name="Rensing S.A."/>
            <person name="Grimwood J."/>
            <person name="Schmutz J."/>
            <person name="Mcdaniel S.F."/>
        </authorList>
    </citation>
    <scope>NUCLEOTIDE SEQUENCE [LARGE SCALE GENOMIC DNA]</scope>
    <source>
        <strain evidence="3 4">R40</strain>
    </source>
</reference>
<dbReference type="Pfam" id="PF00149">
    <property type="entry name" value="Metallophos"/>
    <property type="match status" value="1"/>
</dbReference>